<reference evidence="1 2" key="1">
    <citation type="submission" date="2019-02" db="EMBL/GenBank/DDBJ databases">
        <title>Deep-cultivation of Planctomycetes and their phenomic and genomic characterization uncovers novel biology.</title>
        <authorList>
            <person name="Wiegand S."/>
            <person name="Jogler M."/>
            <person name="Boedeker C."/>
            <person name="Pinto D."/>
            <person name="Vollmers J."/>
            <person name="Rivas-Marin E."/>
            <person name="Kohn T."/>
            <person name="Peeters S.H."/>
            <person name="Heuer A."/>
            <person name="Rast P."/>
            <person name="Oberbeckmann S."/>
            <person name="Bunk B."/>
            <person name="Jeske O."/>
            <person name="Meyerdierks A."/>
            <person name="Storesund J.E."/>
            <person name="Kallscheuer N."/>
            <person name="Luecker S."/>
            <person name="Lage O.M."/>
            <person name="Pohl T."/>
            <person name="Merkel B.J."/>
            <person name="Hornburger P."/>
            <person name="Mueller R.-W."/>
            <person name="Bruemmer F."/>
            <person name="Labrenz M."/>
            <person name="Spormann A.M."/>
            <person name="Op den Camp H."/>
            <person name="Overmann J."/>
            <person name="Amann R."/>
            <person name="Jetten M.S.M."/>
            <person name="Mascher T."/>
            <person name="Medema M.H."/>
            <person name="Devos D.P."/>
            <person name="Kaster A.-K."/>
            <person name="Ovreas L."/>
            <person name="Rohde M."/>
            <person name="Galperin M.Y."/>
            <person name="Jogler C."/>
        </authorList>
    </citation>
    <scope>NUCLEOTIDE SEQUENCE [LARGE SCALE GENOMIC DNA]</scope>
    <source>
        <strain evidence="1 2">I41</strain>
    </source>
</reference>
<proteinExistence type="predicted"/>
<keyword evidence="2" id="KW-1185">Reference proteome</keyword>
<evidence type="ECO:0000313" key="1">
    <source>
        <dbReference type="EMBL" id="QDT74033.1"/>
    </source>
</evidence>
<dbReference type="AlphaFoldDB" id="A0A517U0A9"/>
<gene>
    <name evidence="1" type="ORF">I41_32270</name>
</gene>
<organism evidence="1 2">
    <name type="scientific">Lacipirellula limnantheis</name>
    <dbReference type="NCBI Taxonomy" id="2528024"/>
    <lineage>
        <taxon>Bacteria</taxon>
        <taxon>Pseudomonadati</taxon>
        <taxon>Planctomycetota</taxon>
        <taxon>Planctomycetia</taxon>
        <taxon>Pirellulales</taxon>
        <taxon>Lacipirellulaceae</taxon>
        <taxon>Lacipirellula</taxon>
    </lineage>
</organism>
<dbReference type="Proteomes" id="UP000317909">
    <property type="component" value="Chromosome"/>
</dbReference>
<accession>A0A517U0A9</accession>
<name>A0A517U0A9_9BACT</name>
<dbReference type="RefSeq" id="WP_145433831.1">
    <property type="nucleotide sequence ID" value="NZ_CP036339.1"/>
</dbReference>
<protein>
    <submittedName>
        <fullName evidence="1">Uncharacterized protein</fullName>
    </submittedName>
</protein>
<dbReference type="KEGG" id="llh:I41_32270"/>
<dbReference type="EMBL" id="CP036339">
    <property type="protein sequence ID" value="QDT74033.1"/>
    <property type="molecule type" value="Genomic_DNA"/>
</dbReference>
<sequence>MKSLCLLLVGVVVGWAASDVDWSRDAEAKPSNLDDLVLDEPVIGPMVEISNSRQARKVVTPEAPAPIGRFQATAYGWPGNEGCYIVDTATGKTWHVGQSVRPTLVVSQFPEE</sequence>
<evidence type="ECO:0000313" key="2">
    <source>
        <dbReference type="Proteomes" id="UP000317909"/>
    </source>
</evidence>